<accession>A0ABU5NC24</accession>
<organism evidence="1 2">
    <name type="scientific">Candidatus Megaera venefica</name>
    <dbReference type="NCBI Taxonomy" id="2055910"/>
    <lineage>
        <taxon>Bacteria</taxon>
        <taxon>Pseudomonadati</taxon>
        <taxon>Pseudomonadota</taxon>
        <taxon>Alphaproteobacteria</taxon>
        <taxon>Rickettsiales</taxon>
        <taxon>Rickettsiaceae</taxon>
        <taxon>Candidatus Megaera</taxon>
    </lineage>
</organism>
<evidence type="ECO:0000313" key="1">
    <source>
        <dbReference type="EMBL" id="MEA0970726.1"/>
    </source>
</evidence>
<keyword evidence="2" id="KW-1185">Reference proteome</keyword>
<evidence type="ECO:0000313" key="2">
    <source>
        <dbReference type="Proteomes" id="UP001291687"/>
    </source>
</evidence>
<reference evidence="1 2" key="1">
    <citation type="submission" date="2023-03" db="EMBL/GenBank/DDBJ databases">
        <title>Host association and intracellularity evolved multiple times independently in the Rickettsiales.</title>
        <authorList>
            <person name="Castelli M."/>
            <person name="Nardi T."/>
            <person name="Gammuto L."/>
            <person name="Bellinzona G."/>
            <person name="Sabaneyeva E."/>
            <person name="Potekhin A."/>
            <person name="Serra V."/>
            <person name="Petroni G."/>
            <person name="Sassera D."/>
        </authorList>
    </citation>
    <scope>NUCLEOTIDE SEQUENCE [LARGE SCALE GENOMIC DNA]</scope>
    <source>
        <strain evidence="1 2">Sr 2-6</strain>
    </source>
</reference>
<gene>
    <name evidence="1" type="ORF">Megvenef_00694</name>
</gene>
<proteinExistence type="predicted"/>
<dbReference type="Proteomes" id="UP001291687">
    <property type="component" value="Unassembled WGS sequence"/>
</dbReference>
<comment type="caution">
    <text evidence="1">The sequence shown here is derived from an EMBL/GenBank/DDBJ whole genome shotgun (WGS) entry which is preliminary data.</text>
</comment>
<sequence>MKNQQSYVQDKITGQLYLCMKRGTESLFSPGIYYKSLSEGEVPEGASVIQKHLRIWSFITPETDALVNNDSSYYTEDSVSSESYCLGEL</sequence>
<dbReference type="EMBL" id="JARJFB010000040">
    <property type="protein sequence ID" value="MEA0970726.1"/>
    <property type="molecule type" value="Genomic_DNA"/>
</dbReference>
<name>A0ABU5NC24_9RICK</name>
<protein>
    <submittedName>
        <fullName evidence="1">Uncharacterized protein</fullName>
    </submittedName>
</protein>
<dbReference type="RefSeq" id="WP_322776627.1">
    <property type="nucleotide sequence ID" value="NZ_JARJFB010000040.1"/>
</dbReference>